<feature type="compositionally biased region" description="Polar residues" evidence="1">
    <location>
        <begin position="94"/>
        <end position="105"/>
    </location>
</feature>
<gene>
    <name evidence="2" type="ORF">NA56DRAFT_15287</name>
</gene>
<feature type="compositionally biased region" description="Low complexity" evidence="1">
    <location>
        <begin position="144"/>
        <end position="155"/>
    </location>
</feature>
<evidence type="ECO:0000256" key="1">
    <source>
        <dbReference type="SAM" id="MobiDB-lite"/>
    </source>
</evidence>
<sequence>MFLQLPPISNIKRVLNSRSMFARFAFDLNCPNCSPPRDNTIILPEPSLYFPPIKLQTSPNVYKHPFFPPFPPFLLSSPAVIRAFTPLSHHHTQPSDLSTTRTKWSQPEAIPPLHSTPASPTPRRSVPGPRPDPRNTRRPSRARSSQTWTTTLSTLGPRPRRL</sequence>
<evidence type="ECO:0000313" key="2">
    <source>
        <dbReference type="EMBL" id="PMD28463.1"/>
    </source>
</evidence>
<organism evidence="2 3">
    <name type="scientific">Hyaloscypha hepaticicola</name>
    <dbReference type="NCBI Taxonomy" id="2082293"/>
    <lineage>
        <taxon>Eukaryota</taxon>
        <taxon>Fungi</taxon>
        <taxon>Dikarya</taxon>
        <taxon>Ascomycota</taxon>
        <taxon>Pezizomycotina</taxon>
        <taxon>Leotiomycetes</taxon>
        <taxon>Helotiales</taxon>
        <taxon>Hyaloscyphaceae</taxon>
        <taxon>Hyaloscypha</taxon>
    </lineage>
</organism>
<protein>
    <submittedName>
        <fullName evidence="2">Uncharacterized protein</fullName>
    </submittedName>
</protein>
<evidence type="ECO:0000313" key="3">
    <source>
        <dbReference type="Proteomes" id="UP000235672"/>
    </source>
</evidence>
<name>A0A2J6QQC5_9HELO</name>
<dbReference type="EMBL" id="KZ613464">
    <property type="protein sequence ID" value="PMD28463.1"/>
    <property type="molecule type" value="Genomic_DNA"/>
</dbReference>
<feature type="region of interest" description="Disordered" evidence="1">
    <location>
        <begin position="89"/>
        <end position="162"/>
    </location>
</feature>
<reference evidence="2 3" key="1">
    <citation type="submission" date="2016-05" db="EMBL/GenBank/DDBJ databases">
        <title>A degradative enzymes factory behind the ericoid mycorrhizal symbiosis.</title>
        <authorList>
            <consortium name="DOE Joint Genome Institute"/>
            <person name="Martino E."/>
            <person name="Morin E."/>
            <person name="Grelet G."/>
            <person name="Kuo A."/>
            <person name="Kohler A."/>
            <person name="Daghino S."/>
            <person name="Barry K."/>
            <person name="Choi C."/>
            <person name="Cichocki N."/>
            <person name="Clum A."/>
            <person name="Copeland A."/>
            <person name="Hainaut M."/>
            <person name="Haridas S."/>
            <person name="Labutti K."/>
            <person name="Lindquist E."/>
            <person name="Lipzen A."/>
            <person name="Khouja H.-R."/>
            <person name="Murat C."/>
            <person name="Ohm R."/>
            <person name="Olson A."/>
            <person name="Spatafora J."/>
            <person name="Veneault-Fourrey C."/>
            <person name="Henrissat B."/>
            <person name="Grigoriev I."/>
            <person name="Martin F."/>
            <person name="Perotto S."/>
        </authorList>
    </citation>
    <scope>NUCLEOTIDE SEQUENCE [LARGE SCALE GENOMIC DNA]</scope>
    <source>
        <strain evidence="2 3">UAMH 7357</strain>
    </source>
</reference>
<proteinExistence type="predicted"/>
<dbReference type="AlphaFoldDB" id="A0A2J6QQC5"/>
<accession>A0A2J6QQC5</accession>
<keyword evidence="3" id="KW-1185">Reference proteome</keyword>
<dbReference type="Proteomes" id="UP000235672">
    <property type="component" value="Unassembled WGS sequence"/>
</dbReference>